<reference evidence="2" key="1">
    <citation type="journal article" date="2014" name="Front. Microbiol.">
        <title>High frequency of phylogenetically diverse reductive dehalogenase-homologous genes in deep subseafloor sedimentary metagenomes.</title>
        <authorList>
            <person name="Kawai M."/>
            <person name="Futagami T."/>
            <person name="Toyoda A."/>
            <person name="Takaki Y."/>
            <person name="Nishi S."/>
            <person name="Hori S."/>
            <person name="Arai W."/>
            <person name="Tsubouchi T."/>
            <person name="Morono Y."/>
            <person name="Uchiyama I."/>
            <person name="Ito T."/>
            <person name="Fujiyama A."/>
            <person name="Inagaki F."/>
            <person name="Takami H."/>
        </authorList>
    </citation>
    <scope>NUCLEOTIDE SEQUENCE</scope>
    <source>
        <strain evidence="2">Expedition CK06-06</strain>
    </source>
</reference>
<sequence length="84" mass="9272">MSEAKAEKKSVVVHFAKSELEAVEIVALLEECGIRAAIESEWNPALDGVTANMKGYYARIFVLESDLERAEELIAEFQAEGTEP</sequence>
<proteinExistence type="predicted"/>
<organism evidence="2">
    <name type="scientific">marine sediment metagenome</name>
    <dbReference type="NCBI Taxonomy" id="412755"/>
    <lineage>
        <taxon>unclassified sequences</taxon>
        <taxon>metagenomes</taxon>
        <taxon>ecological metagenomes</taxon>
    </lineage>
</organism>
<feature type="domain" description="DUF2007" evidence="1">
    <location>
        <begin position="15"/>
        <end position="78"/>
    </location>
</feature>
<gene>
    <name evidence="2" type="ORF">S03H2_50658</name>
</gene>
<comment type="caution">
    <text evidence="2">The sequence shown here is derived from an EMBL/GenBank/DDBJ whole genome shotgun (WGS) entry which is preliminary data.</text>
</comment>
<evidence type="ECO:0000313" key="2">
    <source>
        <dbReference type="EMBL" id="GAH67130.1"/>
    </source>
</evidence>
<evidence type="ECO:0000259" key="1">
    <source>
        <dbReference type="Pfam" id="PF09413"/>
    </source>
</evidence>
<dbReference type="Pfam" id="PF09413">
    <property type="entry name" value="DUF2007"/>
    <property type="match status" value="1"/>
</dbReference>
<accession>X1ICY5</accession>
<dbReference type="EMBL" id="BARU01032096">
    <property type="protein sequence ID" value="GAH67130.1"/>
    <property type="molecule type" value="Genomic_DNA"/>
</dbReference>
<dbReference type="AlphaFoldDB" id="X1ICY5"/>
<protein>
    <recommendedName>
        <fullName evidence="1">DUF2007 domain-containing protein</fullName>
    </recommendedName>
</protein>
<name>X1ICY5_9ZZZZ</name>
<dbReference type="InterPro" id="IPR018551">
    <property type="entry name" value="DUF2007"/>
</dbReference>